<protein>
    <submittedName>
        <fullName evidence="2">26S proteasome non-ATPase regulatory subunit 13 homolog A</fullName>
    </submittedName>
</protein>
<proteinExistence type="predicted"/>
<dbReference type="PANTHER" id="PTHR10539:SF0">
    <property type="entry name" value="26S PROTEASOME NON-ATPASE REGULATORY SUBUNIT 13"/>
    <property type="match status" value="1"/>
</dbReference>
<feature type="domain" description="PCI" evidence="1">
    <location>
        <begin position="30"/>
        <end position="238"/>
    </location>
</feature>
<evidence type="ECO:0000313" key="2">
    <source>
        <dbReference type="EMBL" id="GJT28239.1"/>
    </source>
</evidence>
<keyword evidence="3" id="KW-1185">Reference proteome</keyword>
<name>A0ABQ5CTU7_9ASTR</name>
<reference evidence="2" key="1">
    <citation type="journal article" date="2022" name="Int. J. Mol. Sci.">
        <title>Draft Genome of Tanacetum Coccineum: Genomic Comparison of Closely Related Tanacetum-Family Plants.</title>
        <authorList>
            <person name="Yamashiro T."/>
            <person name="Shiraishi A."/>
            <person name="Nakayama K."/>
            <person name="Satake H."/>
        </authorList>
    </citation>
    <scope>NUCLEOTIDE SEQUENCE</scope>
</reference>
<dbReference type="PANTHER" id="PTHR10539">
    <property type="entry name" value="26S PROTEASOME NON-ATPASE REGULATORY SUBUNIT 13"/>
    <property type="match status" value="1"/>
</dbReference>
<dbReference type="EMBL" id="BQNB010014443">
    <property type="protein sequence ID" value="GJT28239.1"/>
    <property type="molecule type" value="Genomic_DNA"/>
</dbReference>
<dbReference type="Proteomes" id="UP001151760">
    <property type="component" value="Unassembled WGS sequence"/>
</dbReference>
<evidence type="ECO:0000313" key="3">
    <source>
        <dbReference type="Proteomes" id="UP001151760"/>
    </source>
</evidence>
<reference evidence="2" key="2">
    <citation type="submission" date="2022-01" db="EMBL/GenBank/DDBJ databases">
        <authorList>
            <person name="Yamashiro T."/>
            <person name="Shiraishi A."/>
            <person name="Satake H."/>
            <person name="Nakayama K."/>
        </authorList>
    </citation>
    <scope>NUCLEOTIDE SEQUENCE</scope>
</reference>
<dbReference type="InterPro" id="IPR000717">
    <property type="entry name" value="PCI_dom"/>
</dbReference>
<organism evidence="2 3">
    <name type="scientific">Tanacetum coccineum</name>
    <dbReference type="NCBI Taxonomy" id="301880"/>
    <lineage>
        <taxon>Eukaryota</taxon>
        <taxon>Viridiplantae</taxon>
        <taxon>Streptophyta</taxon>
        <taxon>Embryophyta</taxon>
        <taxon>Tracheophyta</taxon>
        <taxon>Spermatophyta</taxon>
        <taxon>Magnoliopsida</taxon>
        <taxon>eudicotyledons</taxon>
        <taxon>Gunneridae</taxon>
        <taxon>Pentapetalae</taxon>
        <taxon>asterids</taxon>
        <taxon>campanulids</taxon>
        <taxon>Asterales</taxon>
        <taxon>Asteraceae</taxon>
        <taxon>Asteroideae</taxon>
        <taxon>Anthemideae</taxon>
        <taxon>Anthemidinae</taxon>
        <taxon>Tanacetum</taxon>
    </lineage>
</organism>
<evidence type="ECO:0000259" key="1">
    <source>
        <dbReference type="PROSITE" id="PS50250"/>
    </source>
</evidence>
<comment type="caution">
    <text evidence="2">The sequence shown here is derived from an EMBL/GenBank/DDBJ whole genome shotgun (WGS) entry which is preliminary data.</text>
</comment>
<dbReference type="GO" id="GO:0000502">
    <property type="term" value="C:proteasome complex"/>
    <property type="evidence" value="ECO:0007669"/>
    <property type="project" value="UniProtKB-KW"/>
</dbReference>
<dbReference type="PROSITE" id="PS50250">
    <property type="entry name" value="PCI"/>
    <property type="match status" value="1"/>
</dbReference>
<keyword evidence="2" id="KW-0647">Proteasome</keyword>
<sequence length="238" mass="26742">MDERDGKKILGPFLDLCVSSLRRGHANLLLFKHGRADLTSCYQTNMDERDGKKKFGPFLDLCVSSLRRGHANLLCIVPILSDVPEGTRVGAPCPLYKASKRFHSGRCGIDALAIFWLDSAVFFPNDNKLTISFLKSLLGTKVEWLYYILEAFNSGDLIRYQELCRVHAASLNAQPALVANEKKLLEKINILCLMEIIFSRAAEDRTIPLSIIAERTKLTVEDVEYLLMKSLSVHLIEG</sequence>
<dbReference type="InterPro" id="IPR035298">
    <property type="entry name" value="PSMD13"/>
</dbReference>
<gene>
    <name evidence="2" type="ORF">Tco_0908514</name>
</gene>
<accession>A0ABQ5CTU7</accession>